<feature type="region of interest" description="Disordered" evidence="2">
    <location>
        <begin position="326"/>
        <end position="356"/>
    </location>
</feature>
<keyword evidence="1" id="KW-0645">Protease</keyword>
<evidence type="ECO:0000259" key="3">
    <source>
        <dbReference type="Pfam" id="PF07727"/>
    </source>
</evidence>
<sequence>MNDRISQTPSRNMKNKVEAQPRTVNKKNRVVESIRDITVKHSLLNENSEPNCVTRKKPMFDGVHDMCILDFVENVNSRAKSAKKHKKQNIWKLTGHVFMEVGLKWKPTGRTFTIVGNLCPLTRITSANVVQIVLCYLNSGCSKHMTGNRSQLLNFVSKFLSTVRFGNDHISRIMGYGDYQLGNVTISRVYYVEGLGHNLFSVGQFCDADLEVAFRKNTCFIRNLEGVDLLSGSRDTNLYTISLDDMLKTSPVCLLSKASKTKSWSWHRRLSHLNFVCALGKSKKSSHQPKAEDTNQEKLYLLHMDLCGPMRVASINEKSRLSCATSIDQDAPSSSTPSTQEHEQSPKISQEPKNFRQEMTEPSWIDAMQEEIHEFQRLEVLELVPCLDKVLLIKLKWIYKVKTDEFRGAIRIFVANAAHKNMTIYQMDIKMAFLNGELKEEVYVSQPEGFVDQDNPSHVYKLKKALYGLKQAPRAWYDMLSRFLILQQFSKGAVDPTLFTRQAGNDLLLVQIYLDDIIFASTNIAMCNEFANQMKTKFKMSMMGQMSFFLGLQISQSPRGIFINQSKYASEIVKKYGRLTSDSADTSTVEKSKMDKDLQGTPIDATLYRGMIGSLMYLTSSRPDLIYAVYLCARYQAKPTEKKFNADTGMSMTAYADADHAGCQDTRRSTLGSAQFLAKHIDVRYHFIKEQVENGIVELYFIRTEYQLADIFTKPLPRERFNFLIEKLGMRSMSPKMLKSLAEETDE</sequence>
<dbReference type="SUPFAM" id="SSF56672">
    <property type="entry name" value="DNA/RNA polymerases"/>
    <property type="match status" value="1"/>
</dbReference>
<evidence type="ECO:0000313" key="5">
    <source>
        <dbReference type="EMBL" id="GJT79794.1"/>
    </source>
</evidence>
<dbReference type="Pfam" id="PF22936">
    <property type="entry name" value="Pol_BBD"/>
    <property type="match status" value="1"/>
</dbReference>
<feature type="region of interest" description="Disordered" evidence="2">
    <location>
        <begin position="1"/>
        <end position="24"/>
    </location>
</feature>
<reference evidence="5" key="2">
    <citation type="submission" date="2022-01" db="EMBL/GenBank/DDBJ databases">
        <authorList>
            <person name="Yamashiro T."/>
            <person name="Shiraishi A."/>
            <person name="Satake H."/>
            <person name="Nakayama K."/>
        </authorList>
    </citation>
    <scope>NUCLEOTIDE SEQUENCE</scope>
</reference>
<dbReference type="InterPro" id="IPR043502">
    <property type="entry name" value="DNA/RNA_pol_sf"/>
</dbReference>
<accession>A0ABQ5GWC1</accession>
<dbReference type="CDD" id="cd09272">
    <property type="entry name" value="RNase_HI_RT_Ty1"/>
    <property type="match status" value="1"/>
</dbReference>
<evidence type="ECO:0000259" key="4">
    <source>
        <dbReference type="Pfam" id="PF22936"/>
    </source>
</evidence>
<keyword evidence="1" id="KW-0064">Aspartyl protease</keyword>
<dbReference type="InterPro" id="IPR054722">
    <property type="entry name" value="PolX-like_BBD"/>
</dbReference>
<keyword evidence="1" id="KW-0378">Hydrolase</keyword>
<dbReference type="PANTHER" id="PTHR11439:SF495">
    <property type="entry name" value="REVERSE TRANSCRIPTASE, RNA-DEPENDENT DNA POLYMERASE-RELATED"/>
    <property type="match status" value="1"/>
</dbReference>
<dbReference type="Pfam" id="PF07727">
    <property type="entry name" value="RVT_2"/>
    <property type="match status" value="1"/>
</dbReference>
<dbReference type="InterPro" id="IPR013103">
    <property type="entry name" value="RVT_2"/>
</dbReference>
<feature type="compositionally biased region" description="Polar residues" evidence="2">
    <location>
        <begin position="326"/>
        <end position="339"/>
    </location>
</feature>
<dbReference type="EMBL" id="BQNB010018931">
    <property type="protein sequence ID" value="GJT79794.1"/>
    <property type="molecule type" value="Genomic_DNA"/>
</dbReference>
<dbReference type="PANTHER" id="PTHR11439">
    <property type="entry name" value="GAG-POL-RELATED RETROTRANSPOSON"/>
    <property type="match status" value="1"/>
</dbReference>
<feature type="domain" description="Reverse transcriptase Ty1/copia-type" evidence="3">
    <location>
        <begin position="409"/>
        <end position="580"/>
    </location>
</feature>
<feature type="domain" description="Retrovirus-related Pol polyprotein from transposon TNT 1-94-like beta-barrel" evidence="4">
    <location>
        <begin position="136"/>
        <end position="207"/>
    </location>
</feature>
<gene>
    <name evidence="5" type="ORF">Tco_1054136</name>
</gene>
<comment type="caution">
    <text evidence="5">The sequence shown here is derived from an EMBL/GenBank/DDBJ whole genome shotgun (WGS) entry which is preliminary data.</text>
</comment>
<keyword evidence="6" id="KW-1185">Reference proteome</keyword>
<feature type="compositionally biased region" description="Polar residues" evidence="2">
    <location>
        <begin position="1"/>
        <end position="12"/>
    </location>
</feature>
<name>A0ABQ5GWC1_9ASTR</name>
<reference evidence="5" key="1">
    <citation type="journal article" date="2022" name="Int. J. Mol. Sci.">
        <title>Draft Genome of Tanacetum Coccineum: Genomic Comparison of Closely Related Tanacetum-Family Plants.</title>
        <authorList>
            <person name="Yamashiro T."/>
            <person name="Shiraishi A."/>
            <person name="Nakayama K."/>
            <person name="Satake H."/>
        </authorList>
    </citation>
    <scope>NUCLEOTIDE SEQUENCE</scope>
</reference>
<protein>
    <submittedName>
        <fullName evidence="5">Retrovirus-related pol polyprotein from transposon TNT 1-94</fullName>
    </submittedName>
</protein>
<organism evidence="5 6">
    <name type="scientific">Tanacetum coccineum</name>
    <dbReference type="NCBI Taxonomy" id="301880"/>
    <lineage>
        <taxon>Eukaryota</taxon>
        <taxon>Viridiplantae</taxon>
        <taxon>Streptophyta</taxon>
        <taxon>Embryophyta</taxon>
        <taxon>Tracheophyta</taxon>
        <taxon>Spermatophyta</taxon>
        <taxon>Magnoliopsida</taxon>
        <taxon>eudicotyledons</taxon>
        <taxon>Gunneridae</taxon>
        <taxon>Pentapetalae</taxon>
        <taxon>asterids</taxon>
        <taxon>campanulids</taxon>
        <taxon>Asterales</taxon>
        <taxon>Asteraceae</taxon>
        <taxon>Asteroideae</taxon>
        <taxon>Anthemideae</taxon>
        <taxon>Anthemidinae</taxon>
        <taxon>Tanacetum</taxon>
    </lineage>
</organism>
<evidence type="ECO:0000256" key="2">
    <source>
        <dbReference type="SAM" id="MobiDB-lite"/>
    </source>
</evidence>
<evidence type="ECO:0000313" key="6">
    <source>
        <dbReference type="Proteomes" id="UP001151760"/>
    </source>
</evidence>
<proteinExistence type="predicted"/>
<evidence type="ECO:0000256" key="1">
    <source>
        <dbReference type="ARBA" id="ARBA00022750"/>
    </source>
</evidence>
<dbReference type="Proteomes" id="UP001151760">
    <property type="component" value="Unassembled WGS sequence"/>
</dbReference>